<organism evidence="3 4">
    <name type="scientific">Helicostylum pulchrum</name>
    <dbReference type="NCBI Taxonomy" id="562976"/>
    <lineage>
        <taxon>Eukaryota</taxon>
        <taxon>Fungi</taxon>
        <taxon>Fungi incertae sedis</taxon>
        <taxon>Mucoromycota</taxon>
        <taxon>Mucoromycotina</taxon>
        <taxon>Mucoromycetes</taxon>
        <taxon>Mucorales</taxon>
        <taxon>Mucorineae</taxon>
        <taxon>Mucoraceae</taxon>
        <taxon>Helicostylum</taxon>
    </lineage>
</organism>
<protein>
    <recommendedName>
        <fullName evidence="2">PiggyBac transposable element-derived protein domain-containing protein</fullName>
    </recommendedName>
</protein>
<sequence length="355" mass="40625">MPKINSLIAVGARISVSKQFLTRTEVPTLLKDKFDFSTPGLRLPGVIVGSITGANGDVMWQIVFDDLPDRNFSFPGTTIKYEGPKRHTRPAAVPELITLDHPIEKDSGSSDSDNEEEEIIDTTSPAVSDDWRMYHVTIDARNISQSYKSLTSKFNLSNKSTAFPADYFPFFLPMDHIRDVVIPSINTYASTVIHNWINITFTEYLTWMTLLMTMTVMVYADKKAYWHMGSSLFFPNIDFSDYMEYKRFFTILQYHVFELYDANRNIADPLYQIRGFLAAFNETLSKTLEPSKKPHPIGQEFKTLADNHTYCILQLDTVSDKVRKEFDDVDRNLIATVKRLCKPWFASGRTIIADS</sequence>
<dbReference type="Pfam" id="PF13843">
    <property type="entry name" value="DDE_Tnp_1_7"/>
    <property type="match status" value="1"/>
</dbReference>
<accession>A0ABP9Y3P2</accession>
<reference evidence="3 4" key="1">
    <citation type="submission" date="2024-04" db="EMBL/GenBank/DDBJ databases">
        <title>genome sequences of Mucor flavus KT1a and Helicostylum pulchrum KT1b strains isolation_sourced from the surface of a dry-aged beef.</title>
        <authorList>
            <person name="Toyotome T."/>
            <person name="Hosono M."/>
            <person name="Torimaru M."/>
            <person name="Fukuda K."/>
            <person name="Mikami N."/>
        </authorList>
    </citation>
    <scope>NUCLEOTIDE SEQUENCE [LARGE SCALE GENOMIC DNA]</scope>
    <source>
        <strain evidence="3 4">KT1b</strain>
    </source>
</reference>
<dbReference type="EMBL" id="BAABUJ010000019">
    <property type="protein sequence ID" value="GAA5801616.1"/>
    <property type="molecule type" value="Genomic_DNA"/>
</dbReference>
<dbReference type="Proteomes" id="UP001476247">
    <property type="component" value="Unassembled WGS sequence"/>
</dbReference>
<evidence type="ECO:0000259" key="2">
    <source>
        <dbReference type="Pfam" id="PF13843"/>
    </source>
</evidence>
<proteinExistence type="predicted"/>
<evidence type="ECO:0000313" key="3">
    <source>
        <dbReference type="EMBL" id="GAA5801616.1"/>
    </source>
</evidence>
<dbReference type="InterPro" id="IPR029526">
    <property type="entry name" value="PGBD"/>
</dbReference>
<evidence type="ECO:0000313" key="4">
    <source>
        <dbReference type="Proteomes" id="UP001476247"/>
    </source>
</evidence>
<comment type="caution">
    <text evidence="3">The sequence shown here is derived from an EMBL/GenBank/DDBJ whole genome shotgun (WGS) entry which is preliminary data.</text>
</comment>
<gene>
    <name evidence="3" type="ORF">HPULCUR_007064</name>
</gene>
<name>A0ABP9Y3P2_9FUNG</name>
<keyword evidence="4" id="KW-1185">Reference proteome</keyword>
<evidence type="ECO:0000256" key="1">
    <source>
        <dbReference type="SAM" id="MobiDB-lite"/>
    </source>
</evidence>
<feature type="domain" description="PiggyBac transposable element-derived protein" evidence="2">
    <location>
        <begin position="164"/>
        <end position="292"/>
    </location>
</feature>
<feature type="region of interest" description="Disordered" evidence="1">
    <location>
        <begin position="102"/>
        <end position="122"/>
    </location>
</feature>